<gene>
    <name evidence="11" type="ORF">FOL47_006735</name>
</gene>
<comment type="subunit">
    <text evidence="9">Microtubule inner protein component of sperm flagellar doublet microtubules.</text>
</comment>
<dbReference type="AlphaFoldDB" id="A0A7J6LQ91"/>
<evidence type="ECO:0000256" key="6">
    <source>
        <dbReference type="ARBA" id="ARBA00023069"/>
    </source>
</evidence>
<comment type="caution">
    <text evidence="11">The sequence shown here is derived from an EMBL/GenBank/DDBJ whole genome shotgun (WGS) entry which is preliminary data.</text>
</comment>
<evidence type="ECO:0000256" key="2">
    <source>
        <dbReference type="ARBA" id="ARBA00006875"/>
    </source>
</evidence>
<evidence type="ECO:0000256" key="10">
    <source>
        <dbReference type="SAM" id="Coils"/>
    </source>
</evidence>
<comment type="similarity">
    <text evidence="2">Belongs to the RIB43A family.</text>
</comment>
<evidence type="ECO:0000256" key="9">
    <source>
        <dbReference type="ARBA" id="ARBA00046435"/>
    </source>
</evidence>
<evidence type="ECO:0000256" key="1">
    <source>
        <dbReference type="ARBA" id="ARBA00004611"/>
    </source>
</evidence>
<evidence type="ECO:0000256" key="7">
    <source>
        <dbReference type="ARBA" id="ARBA00023212"/>
    </source>
</evidence>
<evidence type="ECO:0000256" key="8">
    <source>
        <dbReference type="ARBA" id="ARBA00023273"/>
    </source>
</evidence>
<sequence>MSTAIVDPDLREIADGGQIDLAIKLQRKRNERAERSERLLDPRIRQIGANVDEWERQIVEKEQVCRTEMETAENDRRALEEFDRVAEQIENERRQSLRDIERDARQFSLAHLHKEARREFILSDPKRDLSIDTCHLGPSSAQVFAGEFVEDKRAKQNELVRGLTDQNAEKKLIMQRNAAIERAYAELAELDFETRLELDVSQENDRRNERKRLDSQNGKLLNGDIGTSYDFKGISMENKQTVVDEQAMQVEEKRIRIQAENEQASREAQEAEARRLEAVRIYDEEQLKRRRAAEELVAENRKLAESQRNGKKRSEEIYSPAIDEAFFAQFAKSACH</sequence>
<feature type="coiled-coil region" evidence="10">
    <location>
        <begin position="44"/>
        <end position="106"/>
    </location>
</feature>
<proteinExistence type="inferred from homology"/>
<evidence type="ECO:0008006" key="13">
    <source>
        <dbReference type="Google" id="ProtNLM"/>
    </source>
</evidence>
<evidence type="ECO:0000313" key="12">
    <source>
        <dbReference type="Proteomes" id="UP000591131"/>
    </source>
</evidence>
<protein>
    <recommendedName>
        <fullName evidence="13">RIB43A-like with coiled-coils protein 2</fullName>
    </recommendedName>
</protein>
<evidence type="ECO:0000256" key="5">
    <source>
        <dbReference type="ARBA" id="ARBA00023054"/>
    </source>
</evidence>
<keyword evidence="6" id="KW-0969">Cilium</keyword>
<keyword evidence="4" id="KW-0282">Flagellum</keyword>
<keyword evidence="7" id="KW-0206">Cytoskeleton</keyword>
<dbReference type="EMBL" id="JAAPAO010000380">
    <property type="protein sequence ID" value="KAF4661374.1"/>
    <property type="molecule type" value="Genomic_DNA"/>
</dbReference>
<accession>A0A7J6LQ91</accession>
<evidence type="ECO:0000313" key="11">
    <source>
        <dbReference type="EMBL" id="KAF4661374.1"/>
    </source>
</evidence>
<reference evidence="11 12" key="1">
    <citation type="submission" date="2020-04" db="EMBL/GenBank/DDBJ databases">
        <title>Perkinsus chesapeaki whole genome sequence.</title>
        <authorList>
            <person name="Bogema D.R."/>
        </authorList>
    </citation>
    <scope>NUCLEOTIDE SEQUENCE [LARGE SCALE GENOMIC DNA]</scope>
    <source>
        <strain evidence="11">ATCC PRA-425</strain>
    </source>
</reference>
<feature type="coiled-coil region" evidence="10">
    <location>
        <begin position="243"/>
        <end position="309"/>
    </location>
</feature>
<keyword evidence="8" id="KW-0966">Cell projection</keyword>
<dbReference type="PANTHER" id="PTHR14517:SF6">
    <property type="entry name" value="RE41410P"/>
    <property type="match status" value="1"/>
</dbReference>
<dbReference type="Proteomes" id="UP000591131">
    <property type="component" value="Unassembled WGS sequence"/>
</dbReference>
<comment type="subcellular location">
    <subcellularLocation>
        <location evidence="1">Cytoplasm</location>
        <location evidence="1">Cytoskeleton</location>
        <location evidence="1">Flagellum axoneme</location>
    </subcellularLocation>
</comment>
<evidence type="ECO:0000256" key="4">
    <source>
        <dbReference type="ARBA" id="ARBA00022846"/>
    </source>
</evidence>
<keyword evidence="3" id="KW-0963">Cytoplasm</keyword>
<dbReference type="Pfam" id="PF05914">
    <property type="entry name" value="RIB43A"/>
    <property type="match status" value="2"/>
</dbReference>
<keyword evidence="12" id="KW-1185">Reference proteome</keyword>
<evidence type="ECO:0000256" key="3">
    <source>
        <dbReference type="ARBA" id="ARBA00022490"/>
    </source>
</evidence>
<organism evidence="11 12">
    <name type="scientific">Perkinsus chesapeaki</name>
    <name type="common">Clam parasite</name>
    <name type="synonym">Perkinsus andrewsi</name>
    <dbReference type="NCBI Taxonomy" id="330153"/>
    <lineage>
        <taxon>Eukaryota</taxon>
        <taxon>Sar</taxon>
        <taxon>Alveolata</taxon>
        <taxon>Perkinsozoa</taxon>
        <taxon>Perkinsea</taxon>
        <taxon>Perkinsida</taxon>
        <taxon>Perkinsidae</taxon>
        <taxon>Perkinsus</taxon>
    </lineage>
</organism>
<name>A0A7J6LQ91_PERCH</name>
<dbReference type="OrthoDB" id="441580at2759"/>
<dbReference type="InterPro" id="IPR008805">
    <property type="entry name" value="RIB43A"/>
</dbReference>
<dbReference type="PANTHER" id="PTHR14517">
    <property type="entry name" value="RIB43A-RELATED"/>
    <property type="match status" value="1"/>
</dbReference>
<keyword evidence="5 10" id="KW-0175">Coiled coil</keyword>